<dbReference type="PRINTS" id="PR00081">
    <property type="entry name" value="GDHRDH"/>
</dbReference>
<dbReference type="PANTHER" id="PTHR43477">
    <property type="entry name" value="DIHYDROANTICAPSIN 7-DEHYDROGENASE"/>
    <property type="match status" value="1"/>
</dbReference>
<dbReference type="SUPFAM" id="SSF51735">
    <property type="entry name" value="NAD(P)-binding Rossmann-fold domains"/>
    <property type="match status" value="1"/>
</dbReference>
<accession>A0ABU0M777</accession>
<dbReference type="InterPro" id="IPR057326">
    <property type="entry name" value="KR_dom"/>
</dbReference>
<dbReference type="InterPro" id="IPR036291">
    <property type="entry name" value="NAD(P)-bd_dom_sf"/>
</dbReference>
<evidence type="ECO:0000256" key="2">
    <source>
        <dbReference type="ARBA" id="ARBA00023002"/>
    </source>
</evidence>
<dbReference type="EMBL" id="JAUSWJ010000001">
    <property type="protein sequence ID" value="MDQ0516814.1"/>
    <property type="molecule type" value="Genomic_DNA"/>
</dbReference>
<sequence length="245" mass="24904">MAAADPSHILIYGGTGGIGSALARRLAAEGHRLHLVGRDADRLAGLAAATGATWTAGDVRDAALFERVSEEAGTTIDGLAYLVGTINLKPLGRIGAEEALDDFRVNALGAMLAVKAALPALKRSSAASVLLVSSIAARQGFSAHASVGMAKAAVEGLTLSLAAELAPRIRVNCIAPSLVRTPLAAPLTQSESMAAAIAQLHPMQRLGEAEDVASLAAFLLSPEAAWMTGQVIGVDGGRSTLRAKG</sequence>
<dbReference type="CDD" id="cd05233">
    <property type="entry name" value="SDR_c"/>
    <property type="match status" value="1"/>
</dbReference>
<dbReference type="PANTHER" id="PTHR43477:SF1">
    <property type="entry name" value="DIHYDROANTICAPSIN 7-DEHYDROGENASE"/>
    <property type="match status" value="1"/>
</dbReference>
<evidence type="ECO:0000313" key="4">
    <source>
        <dbReference type="EMBL" id="MDQ0516814.1"/>
    </source>
</evidence>
<dbReference type="RefSeq" id="WP_266279127.1">
    <property type="nucleotide sequence ID" value="NZ_JAPKNF010000001.1"/>
</dbReference>
<comment type="similarity">
    <text evidence="1">Belongs to the short-chain dehydrogenases/reductases (SDR) family.</text>
</comment>
<evidence type="ECO:0000259" key="3">
    <source>
        <dbReference type="SMART" id="SM00822"/>
    </source>
</evidence>
<organism evidence="4 5">
    <name type="scientific">Kaistia geumhonensis</name>
    <dbReference type="NCBI Taxonomy" id="410839"/>
    <lineage>
        <taxon>Bacteria</taxon>
        <taxon>Pseudomonadati</taxon>
        <taxon>Pseudomonadota</taxon>
        <taxon>Alphaproteobacteria</taxon>
        <taxon>Hyphomicrobiales</taxon>
        <taxon>Kaistiaceae</taxon>
        <taxon>Kaistia</taxon>
    </lineage>
</organism>
<keyword evidence="2" id="KW-0560">Oxidoreductase</keyword>
<proteinExistence type="inferred from homology"/>
<comment type="caution">
    <text evidence="4">The sequence shown here is derived from an EMBL/GenBank/DDBJ whole genome shotgun (WGS) entry which is preliminary data.</text>
</comment>
<feature type="domain" description="Ketoreductase" evidence="3">
    <location>
        <begin position="7"/>
        <end position="177"/>
    </location>
</feature>
<evidence type="ECO:0000256" key="1">
    <source>
        <dbReference type="ARBA" id="ARBA00006484"/>
    </source>
</evidence>
<keyword evidence="5" id="KW-1185">Reference proteome</keyword>
<dbReference type="SMART" id="SM00822">
    <property type="entry name" value="PKS_KR"/>
    <property type="match status" value="1"/>
</dbReference>
<dbReference type="InterPro" id="IPR002347">
    <property type="entry name" value="SDR_fam"/>
</dbReference>
<name>A0ABU0M777_9HYPH</name>
<dbReference type="Pfam" id="PF13561">
    <property type="entry name" value="adh_short_C2"/>
    <property type="match status" value="1"/>
</dbReference>
<evidence type="ECO:0000313" key="5">
    <source>
        <dbReference type="Proteomes" id="UP001223743"/>
    </source>
</evidence>
<gene>
    <name evidence="4" type="ORF">QO015_002427</name>
</gene>
<protein>
    <submittedName>
        <fullName evidence="4">NAD(P)-dependent dehydrogenase (Short-subunit alcohol dehydrogenase family)</fullName>
    </submittedName>
</protein>
<reference evidence="4 5" key="1">
    <citation type="submission" date="2023-07" db="EMBL/GenBank/DDBJ databases">
        <title>Genomic Encyclopedia of Type Strains, Phase IV (KMG-IV): sequencing the most valuable type-strain genomes for metagenomic binning, comparative biology and taxonomic classification.</title>
        <authorList>
            <person name="Goeker M."/>
        </authorList>
    </citation>
    <scope>NUCLEOTIDE SEQUENCE [LARGE SCALE GENOMIC DNA]</scope>
    <source>
        <strain evidence="4 5">B1-1</strain>
    </source>
</reference>
<dbReference type="InterPro" id="IPR051122">
    <property type="entry name" value="SDR_DHRS6-like"/>
</dbReference>
<dbReference type="Gene3D" id="3.40.50.720">
    <property type="entry name" value="NAD(P)-binding Rossmann-like Domain"/>
    <property type="match status" value="1"/>
</dbReference>
<dbReference type="Proteomes" id="UP001223743">
    <property type="component" value="Unassembled WGS sequence"/>
</dbReference>